<dbReference type="PIRSF" id="PIRSF005216">
    <property type="entry name" value="Pyruvoyl-dep_arg_deCO2ase"/>
    <property type="match status" value="1"/>
</dbReference>
<evidence type="ECO:0000256" key="3">
    <source>
        <dbReference type="ARBA" id="ARBA00023239"/>
    </source>
</evidence>
<comment type="catalytic activity">
    <reaction evidence="5 6">
        <text>L-arginine + H(+) = agmatine + CO2</text>
        <dbReference type="Rhea" id="RHEA:17641"/>
        <dbReference type="ChEBI" id="CHEBI:15378"/>
        <dbReference type="ChEBI" id="CHEBI:16526"/>
        <dbReference type="ChEBI" id="CHEBI:32682"/>
        <dbReference type="ChEBI" id="CHEBI:58145"/>
        <dbReference type="EC" id="4.1.1.19"/>
    </reaction>
</comment>
<dbReference type="InterPro" id="IPR016105">
    <property type="entry name" value="Pyr-dep_his/arg-deCO2ase_sand"/>
</dbReference>
<dbReference type="PANTHER" id="PTHR40438">
    <property type="entry name" value="PYRUVOYL-DEPENDENT ARGININE DECARBOXYLASE"/>
    <property type="match status" value="1"/>
</dbReference>
<dbReference type="EC" id="4.1.1.19" evidence="6"/>
<comment type="similarity">
    <text evidence="1 6">Belongs to the PdaD family.</text>
</comment>
<protein>
    <recommendedName>
        <fullName evidence="6">Pyruvoyl-dependent arginine decarboxylase</fullName>
        <shortName evidence="6">PvlArgDC</shortName>
        <ecNumber evidence="6">4.1.1.19</ecNumber>
    </recommendedName>
    <component>
        <recommendedName>
            <fullName evidence="6">Pyruvoyl-dependent arginine decarboxylase subunit beta</fullName>
        </recommendedName>
    </component>
    <component>
        <recommendedName>
            <fullName evidence="6">Pyruvoyl-dependent arginine decarboxylase subunit alpha</fullName>
        </recommendedName>
    </component>
</protein>
<accession>A0A284VSW1</accession>
<evidence type="ECO:0000313" key="7">
    <source>
        <dbReference type="EMBL" id="SNQ62371.1"/>
    </source>
</evidence>
<comment type="cofactor">
    <cofactor evidence="6">
        <name>pyruvate</name>
        <dbReference type="ChEBI" id="CHEBI:15361"/>
    </cofactor>
    <text evidence="6">Binds 1 pyruvoyl group covalently per subunit.</text>
</comment>
<proteinExistence type="inferred from homology"/>
<evidence type="ECO:0000256" key="1">
    <source>
        <dbReference type="ARBA" id="ARBA00007412"/>
    </source>
</evidence>
<dbReference type="GO" id="GO:0008792">
    <property type="term" value="F:arginine decarboxylase activity"/>
    <property type="evidence" value="ECO:0007669"/>
    <property type="project" value="UniProtKB-UniRule"/>
</dbReference>
<dbReference type="AlphaFoldDB" id="A0A284VSW1"/>
<dbReference type="InterPro" id="IPR016104">
    <property type="entry name" value="Pyr-dep_his/arg-deCO2ase"/>
</dbReference>
<feature type="modified residue" description="Pyruvic acid (Ser)" evidence="6">
    <location>
        <position position="42"/>
    </location>
</feature>
<keyword evidence="3 6" id="KW-0456">Lyase</keyword>
<evidence type="ECO:0000313" key="8">
    <source>
        <dbReference type="Proteomes" id="UP000218615"/>
    </source>
</evidence>
<keyword evidence="2 6" id="KW-0210">Decarboxylase</keyword>
<dbReference type="NCBIfam" id="TIGR00286">
    <property type="entry name" value="pyruvoyl-dependent arginine decarboxylase"/>
    <property type="match status" value="1"/>
</dbReference>
<dbReference type="SFLD" id="SFLDG01170">
    <property type="entry name" value="Pyruvoyl-dependent_arginine_de"/>
    <property type="match status" value="1"/>
</dbReference>
<reference evidence="8" key="1">
    <citation type="submission" date="2017-06" db="EMBL/GenBank/DDBJ databases">
        <authorList>
            <person name="Cremers G."/>
        </authorList>
    </citation>
    <scope>NUCLEOTIDE SEQUENCE [LARGE SCALE GENOMIC DNA]</scope>
</reference>
<gene>
    <name evidence="6 7" type="primary">pdaD</name>
    <name evidence="7" type="ORF">MNV_700025</name>
</gene>
<dbReference type="SFLD" id="SFLDS00055">
    <property type="entry name" value="Pyruvoyl-Dependent_Histidine/A"/>
    <property type="match status" value="1"/>
</dbReference>
<keyword evidence="4 6" id="KW-0670">Pyruvate</keyword>
<feature type="chain" id="PRO_5023373652" description="Pyruvoyl-dependent arginine decarboxylase subunit beta" evidence="6">
    <location>
        <begin position="1"/>
        <end position="41"/>
    </location>
</feature>
<evidence type="ECO:0000256" key="6">
    <source>
        <dbReference type="HAMAP-Rule" id="MF_01404"/>
    </source>
</evidence>
<dbReference type="PANTHER" id="PTHR40438:SF1">
    <property type="entry name" value="PYRUVOYL-DEPENDENT ARGININE DECARBOXYLASE"/>
    <property type="match status" value="1"/>
</dbReference>
<dbReference type="InterPro" id="IPR002724">
    <property type="entry name" value="Pyruvoyl-dep_arg_deCO2ase"/>
</dbReference>
<dbReference type="Gene3D" id="3.30.60.30">
    <property type="match status" value="1"/>
</dbReference>
<dbReference type="GO" id="GO:0006527">
    <property type="term" value="P:L-arginine catabolic process"/>
    <property type="evidence" value="ECO:0007669"/>
    <property type="project" value="InterPro"/>
</dbReference>
<dbReference type="EMBL" id="FZMP01000219">
    <property type="protein sequence ID" value="SNQ62371.1"/>
    <property type="molecule type" value="Genomic_DNA"/>
</dbReference>
<dbReference type="Gene3D" id="3.50.20.10">
    <property type="entry name" value="Pyruvoyl-Dependent Histidine Decarboxylase, subunit B"/>
    <property type="match status" value="1"/>
</dbReference>
<dbReference type="Proteomes" id="UP000218615">
    <property type="component" value="Unassembled WGS sequence"/>
</dbReference>
<evidence type="ECO:0000256" key="2">
    <source>
        <dbReference type="ARBA" id="ARBA00022793"/>
    </source>
</evidence>
<evidence type="ECO:0000256" key="4">
    <source>
        <dbReference type="ARBA" id="ARBA00023317"/>
    </source>
</evidence>
<feature type="chain" id="PRO_5023373653" description="Pyruvoyl-dependent arginine decarboxylase subunit alpha" evidence="6">
    <location>
        <begin position="42"/>
        <end position="183"/>
    </location>
</feature>
<dbReference type="STRING" id="1392998.ANME2D_02589"/>
<keyword evidence="8" id="KW-1185">Reference proteome</keyword>
<dbReference type="HAMAP" id="MF_01404">
    <property type="entry name" value="PvlArgDC"/>
    <property type="match status" value="1"/>
</dbReference>
<dbReference type="Pfam" id="PF01862">
    <property type="entry name" value="PvlArgDC"/>
    <property type="match status" value="1"/>
</dbReference>
<sequence length="183" mass="19913">MIIPKIVFLTKGVGVHRDKLASFELALRDAGIEKCNLVSVSSILPPQCKIIPKDEGLKLLSPGGITFCVYARNETNEPNRLISAAIGVAIPKDTGIYGYLSEHHSFGEVGKKAGEYAEDLAATMLATTLGVEFDINKAWDERKQIYKASGHIFKTTHIIQSAEGNKDGLWTTVFAAAVFVEYA</sequence>
<name>A0A284VSW1_9EURY</name>
<organism evidence="7 8">
    <name type="scientific">Candidatus Methanoperedens nitratireducens</name>
    <dbReference type="NCBI Taxonomy" id="1392998"/>
    <lineage>
        <taxon>Archaea</taxon>
        <taxon>Methanobacteriati</taxon>
        <taxon>Methanobacteriota</taxon>
        <taxon>Stenosarchaea group</taxon>
        <taxon>Methanomicrobia</taxon>
        <taxon>Methanosarcinales</taxon>
        <taxon>ANME-2 cluster</taxon>
        <taxon>Candidatus Methanoperedentaceae</taxon>
        <taxon>Candidatus Methanoperedens</taxon>
    </lineage>
</organism>
<evidence type="ECO:0000256" key="5">
    <source>
        <dbReference type="ARBA" id="ARBA00049309"/>
    </source>
</evidence>
<feature type="site" description="Cleavage (non-hydrolytic)" evidence="6">
    <location>
        <begin position="41"/>
        <end position="42"/>
    </location>
</feature>
<dbReference type="SUPFAM" id="SSF56271">
    <property type="entry name" value="Pyruvoyl-dependent histidine and arginine decarboxylases"/>
    <property type="match status" value="1"/>
</dbReference>